<sequence length="128" mass="14422">MEYSTGNIKLLLNFLNLNLTYLIIASNNMRSCRWFSHETLVALSKTFSPEGPPMPHRYSQTVLFSLWSVDISFLLNDTINISTSLKLAVTHLTEDISTDYHSAEKVISRVTCADENGLITGASFIYQN</sequence>
<reference evidence="1 2" key="1">
    <citation type="submission" date="2015-12" db="EMBL/GenBank/DDBJ databases">
        <title>Draft genome of the nematode, Onchocerca flexuosa.</title>
        <authorList>
            <person name="Mitreva M."/>
        </authorList>
    </citation>
    <scope>NUCLEOTIDE SEQUENCE [LARGE SCALE GENOMIC DNA]</scope>
    <source>
        <strain evidence="1">Red Deer</strain>
    </source>
</reference>
<proteinExistence type="predicted"/>
<name>A0A238BUJ6_9BILA</name>
<dbReference type="EMBL" id="KZ269998">
    <property type="protein sequence ID" value="OZC09007.1"/>
    <property type="molecule type" value="Genomic_DNA"/>
</dbReference>
<gene>
    <name evidence="1" type="ORF">X798_03937</name>
</gene>
<organism evidence="1 2">
    <name type="scientific">Onchocerca flexuosa</name>
    <dbReference type="NCBI Taxonomy" id="387005"/>
    <lineage>
        <taxon>Eukaryota</taxon>
        <taxon>Metazoa</taxon>
        <taxon>Ecdysozoa</taxon>
        <taxon>Nematoda</taxon>
        <taxon>Chromadorea</taxon>
        <taxon>Rhabditida</taxon>
        <taxon>Spirurina</taxon>
        <taxon>Spiruromorpha</taxon>
        <taxon>Filarioidea</taxon>
        <taxon>Onchocercidae</taxon>
        <taxon>Onchocerca</taxon>
    </lineage>
</organism>
<keyword evidence="2" id="KW-1185">Reference proteome</keyword>
<dbReference type="Proteomes" id="UP000242913">
    <property type="component" value="Unassembled WGS sequence"/>
</dbReference>
<accession>A0A238BUJ6</accession>
<protein>
    <submittedName>
        <fullName evidence="1">Uncharacterized protein</fullName>
    </submittedName>
</protein>
<dbReference type="AlphaFoldDB" id="A0A238BUJ6"/>
<evidence type="ECO:0000313" key="1">
    <source>
        <dbReference type="EMBL" id="OZC09007.1"/>
    </source>
</evidence>
<evidence type="ECO:0000313" key="2">
    <source>
        <dbReference type="Proteomes" id="UP000242913"/>
    </source>
</evidence>